<dbReference type="Pfam" id="PF24750">
    <property type="entry name" value="b-prop_At3g26010-like"/>
    <property type="match status" value="1"/>
</dbReference>
<dbReference type="Proteomes" id="UP000583929">
    <property type="component" value="Unassembled WGS sequence"/>
</dbReference>
<dbReference type="PANTHER" id="PTHR35546">
    <property type="entry name" value="F-BOX PROTEIN INTERACTION DOMAIN PROTEIN-RELATED"/>
    <property type="match status" value="1"/>
</dbReference>
<proteinExistence type="predicted"/>
<name>A0A7J6HPV6_CANSA</name>
<dbReference type="SUPFAM" id="SSF81383">
    <property type="entry name" value="F-box domain"/>
    <property type="match status" value="1"/>
</dbReference>
<dbReference type="EMBL" id="JAATIQ010000033">
    <property type="protein sequence ID" value="KAF4397314.1"/>
    <property type="molecule type" value="Genomic_DNA"/>
</dbReference>
<dbReference type="InterPro" id="IPR036047">
    <property type="entry name" value="F-box-like_dom_sf"/>
</dbReference>
<evidence type="ECO:0008006" key="6">
    <source>
        <dbReference type="Google" id="ProtNLM"/>
    </source>
</evidence>
<dbReference type="Gene3D" id="1.20.1280.50">
    <property type="match status" value="1"/>
</dbReference>
<reference evidence="4 5" key="1">
    <citation type="journal article" date="2020" name="bioRxiv">
        <title>Sequence and annotation of 42 cannabis genomes reveals extensive copy number variation in cannabinoid synthesis and pathogen resistance genes.</title>
        <authorList>
            <person name="Mckernan K.J."/>
            <person name="Helbert Y."/>
            <person name="Kane L.T."/>
            <person name="Ebling H."/>
            <person name="Zhang L."/>
            <person name="Liu B."/>
            <person name="Eaton Z."/>
            <person name="Mclaughlin S."/>
            <person name="Kingan S."/>
            <person name="Baybayan P."/>
            <person name="Concepcion G."/>
            <person name="Jordan M."/>
            <person name="Riva A."/>
            <person name="Barbazuk W."/>
            <person name="Harkins T."/>
        </authorList>
    </citation>
    <scope>NUCLEOTIDE SEQUENCE [LARGE SCALE GENOMIC DNA]</scope>
    <source>
        <strain evidence="5">cv. Jamaican Lion 4</strain>
        <strain evidence="4">Father</strain>
        <tissue evidence="4">Leaf</tissue>
    </source>
</reference>
<evidence type="ECO:0000313" key="3">
    <source>
        <dbReference type="EMBL" id="KAF4373237.1"/>
    </source>
</evidence>
<dbReference type="InterPro" id="IPR055290">
    <property type="entry name" value="At3g26010-like"/>
</dbReference>
<accession>A0A7J6HPV6</accession>
<feature type="domain" description="F-box" evidence="1">
    <location>
        <begin position="8"/>
        <end position="43"/>
    </location>
</feature>
<protein>
    <recommendedName>
        <fullName evidence="6">F-box domain-containing protein</fullName>
    </recommendedName>
</protein>
<dbReference type="InterPro" id="IPR001810">
    <property type="entry name" value="F-box_dom"/>
</dbReference>
<gene>
    <name evidence="3" type="ORF">G4B88_007250</name>
    <name evidence="4" type="ORF">G4B88_027054</name>
</gene>
<dbReference type="AlphaFoldDB" id="A0A7J6HPV6"/>
<evidence type="ECO:0000313" key="4">
    <source>
        <dbReference type="EMBL" id="KAF4397314.1"/>
    </source>
</evidence>
<evidence type="ECO:0000259" key="1">
    <source>
        <dbReference type="Pfam" id="PF12937"/>
    </source>
</evidence>
<dbReference type="InterPro" id="IPR056592">
    <property type="entry name" value="Beta-prop_At3g26010-like"/>
</dbReference>
<organism evidence="4 5">
    <name type="scientific">Cannabis sativa</name>
    <name type="common">Hemp</name>
    <name type="synonym">Marijuana</name>
    <dbReference type="NCBI Taxonomy" id="3483"/>
    <lineage>
        <taxon>Eukaryota</taxon>
        <taxon>Viridiplantae</taxon>
        <taxon>Streptophyta</taxon>
        <taxon>Embryophyta</taxon>
        <taxon>Tracheophyta</taxon>
        <taxon>Spermatophyta</taxon>
        <taxon>Magnoliopsida</taxon>
        <taxon>eudicotyledons</taxon>
        <taxon>Gunneridae</taxon>
        <taxon>Pentapetalae</taxon>
        <taxon>rosids</taxon>
        <taxon>fabids</taxon>
        <taxon>Rosales</taxon>
        <taxon>Cannabaceae</taxon>
        <taxon>Cannabis</taxon>
    </lineage>
</organism>
<keyword evidence="5" id="KW-1185">Reference proteome</keyword>
<feature type="domain" description="F-box protein At3g26010-like beta-propeller" evidence="2">
    <location>
        <begin position="141"/>
        <end position="410"/>
    </location>
</feature>
<comment type="caution">
    <text evidence="4">The sequence shown here is derived from an EMBL/GenBank/DDBJ whole genome shotgun (WGS) entry which is preliminary data.</text>
</comment>
<dbReference type="EMBL" id="JAATIQ010000180">
    <property type="protein sequence ID" value="KAF4373237.1"/>
    <property type="molecule type" value="Genomic_DNA"/>
</dbReference>
<evidence type="ECO:0000313" key="5">
    <source>
        <dbReference type="Proteomes" id="UP000583929"/>
    </source>
</evidence>
<sequence length="454" mass="53950">MEKASDYVPDELLLKIFIRITDLPSLIQCTTVCKIWYSLITQNQFIPNFVQLLNHKPRRRYNNENDDDEIIMPYTILFRNKMRCSYFPKQFYQVYSGESKIIHEDIMKQKHTYDTDDERHWPWECGCLSEIRATFHDMLLVLSACFEREFYICNPLTKKRINLPYPPLSNSRLVCLYGLVAKPKIEYDHGANNIDELYNYKVVILEHSCYRNRDMVRVLTFCSNTREWSSYTFSYSSLSPTNWGSIENDESFSIKEPVTSSKGNIYWLLTIGNYMGVYKVKGIISCNPFREETDPKRLRFIEFPKGCVETHGVNYRKRICIGIVRGRLRLSLIKSDGVGFFRLRIWEFDDDDDDGELWCLVHDVRIRKTVKMNQTFVLAFHPNNPNVIFLSLKYRLYIYEVKEDKYRFHGRFPKLTHYKYVMKNNLHNCLGVFTLLHPPSSIPKPPHPSPWYMH</sequence>
<dbReference type="PANTHER" id="PTHR35546:SF130">
    <property type="entry name" value="EXPRESSED PROTEIN"/>
    <property type="match status" value="1"/>
</dbReference>
<dbReference type="Pfam" id="PF12937">
    <property type="entry name" value="F-box-like"/>
    <property type="match status" value="1"/>
</dbReference>
<evidence type="ECO:0000259" key="2">
    <source>
        <dbReference type="Pfam" id="PF24750"/>
    </source>
</evidence>